<dbReference type="AlphaFoldDB" id="A0A2P6S1C8"/>
<evidence type="ECO:0008006" key="4">
    <source>
        <dbReference type="Google" id="ProtNLM"/>
    </source>
</evidence>
<comment type="caution">
    <text evidence="2">The sequence shown here is derived from an EMBL/GenBank/DDBJ whole genome shotgun (WGS) entry which is preliminary data.</text>
</comment>
<evidence type="ECO:0000256" key="1">
    <source>
        <dbReference type="SAM" id="Phobius"/>
    </source>
</evidence>
<dbReference type="EMBL" id="PDCK01000040">
    <property type="protein sequence ID" value="PRQ52481.1"/>
    <property type="molecule type" value="Genomic_DNA"/>
</dbReference>
<protein>
    <recommendedName>
        <fullName evidence="4">F-box associated interaction domain-containing protein</fullName>
    </recommendedName>
</protein>
<dbReference type="Gramene" id="PRQ52481">
    <property type="protein sequence ID" value="PRQ52481"/>
    <property type="gene ID" value="RchiOBHm_Chr2g0155951"/>
</dbReference>
<sequence>MWVMKEYGVSKIEATCEVLGASRGCLCILFQNTSYHRREMWVMKEYGVSKIEATCEVLGASRGCLCILFQNTSYHRREMWVMKEYGVRESWTKSVTIPFCVLDNTYKFKPLTSFSGNGEILLNSQKGFVTYDVEKNSIRELTSHEGNFNLHDDHAYVGSLVSPNAYAYHKLGAKKARLSNMSCFFFPIISFFRFLLTLFFLVMGVRTFGHA</sequence>
<gene>
    <name evidence="2" type="ORF">RchiOBHm_Chr2g0155951</name>
</gene>
<keyword evidence="1" id="KW-0472">Membrane</keyword>
<keyword evidence="1" id="KW-1133">Transmembrane helix</keyword>
<feature type="transmembrane region" description="Helical" evidence="1">
    <location>
        <begin position="184"/>
        <end position="205"/>
    </location>
</feature>
<proteinExistence type="predicted"/>
<reference evidence="2 3" key="1">
    <citation type="journal article" date="2018" name="Nat. Genet.">
        <title>The Rosa genome provides new insights in the design of modern roses.</title>
        <authorList>
            <person name="Bendahmane M."/>
        </authorList>
    </citation>
    <scope>NUCLEOTIDE SEQUENCE [LARGE SCALE GENOMIC DNA]</scope>
    <source>
        <strain evidence="3">cv. Old Blush</strain>
    </source>
</reference>
<evidence type="ECO:0000313" key="3">
    <source>
        <dbReference type="Proteomes" id="UP000238479"/>
    </source>
</evidence>
<keyword evidence="3" id="KW-1185">Reference proteome</keyword>
<keyword evidence="1" id="KW-0812">Transmembrane</keyword>
<accession>A0A2P6S1C8</accession>
<dbReference type="Proteomes" id="UP000238479">
    <property type="component" value="Chromosome 2"/>
</dbReference>
<evidence type="ECO:0000313" key="2">
    <source>
        <dbReference type="EMBL" id="PRQ52481.1"/>
    </source>
</evidence>
<organism evidence="2 3">
    <name type="scientific">Rosa chinensis</name>
    <name type="common">China rose</name>
    <dbReference type="NCBI Taxonomy" id="74649"/>
    <lineage>
        <taxon>Eukaryota</taxon>
        <taxon>Viridiplantae</taxon>
        <taxon>Streptophyta</taxon>
        <taxon>Embryophyta</taxon>
        <taxon>Tracheophyta</taxon>
        <taxon>Spermatophyta</taxon>
        <taxon>Magnoliopsida</taxon>
        <taxon>eudicotyledons</taxon>
        <taxon>Gunneridae</taxon>
        <taxon>Pentapetalae</taxon>
        <taxon>rosids</taxon>
        <taxon>fabids</taxon>
        <taxon>Rosales</taxon>
        <taxon>Rosaceae</taxon>
        <taxon>Rosoideae</taxon>
        <taxon>Rosoideae incertae sedis</taxon>
        <taxon>Rosa</taxon>
    </lineage>
</organism>
<name>A0A2P6S1C8_ROSCH</name>